<evidence type="ECO:0000256" key="1">
    <source>
        <dbReference type="SAM" id="Phobius"/>
    </source>
</evidence>
<evidence type="ECO:0000313" key="3">
    <source>
        <dbReference type="Proteomes" id="UP000217257"/>
    </source>
</evidence>
<proteinExistence type="predicted"/>
<keyword evidence="1" id="KW-1133">Transmembrane helix</keyword>
<feature type="transmembrane region" description="Helical" evidence="1">
    <location>
        <begin position="129"/>
        <end position="149"/>
    </location>
</feature>
<dbReference type="EMBL" id="CP022098">
    <property type="protein sequence ID" value="ATB35956.1"/>
    <property type="molecule type" value="Genomic_DNA"/>
</dbReference>
<name>A0A250IYG1_9BACT</name>
<keyword evidence="1" id="KW-0812">Transmembrane</keyword>
<gene>
    <name evidence="2" type="ORF">CYFUS_001370</name>
</gene>
<evidence type="ECO:0000313" key="2">
    <source>
        <dbReference type="EMBL" id="ATB35956.1"/>
    </source>
</evidence>
<accession>A0A250IYG1</accession>
<feature type="transmembrane region" description="Helical" evidence="1">
    <location>
        <begin position="23"/>
        <end position="41"/>
    </location>
</feature>
<protein>
    <recommendedName>
        <fullName evidence="4">DoxX family protein</fullName>
    </recommendedName>
</protein>
<feature type="transmembrane region" description="Helical" evidence="1">
    <location>
        <begin position="104"/>
        <end position="122"/>
    </location>
</feature>
<reference evidence="2 3" key="1">
    <citation type="submission" date="2017-06" db="EMBL/GenBank/DDBJ databases">
        <title>Sequencing and comparative analysis of myxobacterial genomes.</title>
        <authorList>
            <person name="Rupp O."/>
            <person name="Goesmann A."/>
            <person name="Sogaard-Andersen L."/>
        </authorList>
    </citation>
    <scope>NUCLEOTIDE SEQUENCE [LARGE SCALE GENOMIC DNA]</scope>
    <source>
        <strain evidence="2 3">DSM 52655</strain>
    </source>
</reference>
<dbReference type="Proteomes" id="UP000217257">
    <property type="component" value="Chromosome"/>
</dbReference>
<feature type="transmembrane region" description="Helical" evidence="1">
    <location>
        <begin position="73"/>
        <end position="98"/>
    </location>
</feature>
<evidence type="ECO:0008006" key="4">
    <source>
        <dbReference type="Google" id="ProtNLM"/>
    </source>
</evidence>
<keyword evidence="1" id="KW-0472">Membrane</keyword>
<dbReference type="AlphaFoldDB" id="A0A250IYG1"/>
<dbReference type="KEGG" id="cfus:CYFUS_001370"/>
<sequence>MHFQWIKPGLECVPMPSFDSNLFPLWLVQVLCALFLAITFLQSGLDKVIDWKGNLGWLTGHFSKSPLRGVVPLLLATLTVLELAAGALSAAGVAFLVLSGATRVAMWGAALSGLSFVALFFGQRMAKDYAGAAGLVPYFLVSLVGLLTLRG</sequence>
<organism evidence="2 3">
    <name type="scientific">Cystobacter fuscus</name>
    <dbReference type="NCBI Taxonomy" id="43"/>
    <lineage>
        <taxon>Bacteria</taxon>
        <taxon>Pseudomonadati</taxon>
        <taxon>Myxococcota</taxon>
        <taxon>Myxococcia</taxon>
        <taxon>Myxococcales</taxon>
        <taxon>Cystobacterineae</taxon>
        <taxon>Archangiaceae</taxon>
        <taxon>Cystobacter</taxon>
    </lineage>
</organism>